<dbReference type="InterPro" id="IPR000644">
    <property type="entry name" value="CBS_dom"/>
</dbReference>
<evidence type="ECO:0000259" key="3">
    <source>
        <dbReference type="PROSITE" id="PS51371"/>
    </source>
</evidence>
<dbReference type="Pfam" id="PF00571">
    <property type="entry name" value="CBS"/>
    <property type="match status" value="2"/>
</dbReference>
<dbReference type="PANTHER" id="PTHR43080">
    <property type="entry name" value="CBS DOMAIN-CONTAINING PROTEIN CBSX3, MITOCHONDRIAL"/>
    <property type="match status" value="1"/>
</dbReference>
<sequence length="235" mass="26368">MVFAVYEQGMRIHTPADKMLNRPEIQAAAAISAQRRLADEASDMDHLQQMAEQPFFRLNPSLKEREEHNPNHGQEAIKAYAKAEEALDTHTSDQKRIPAYQVMHSPVVFASTATSLNQGWRLMQDNQVSFLPLLDQEERVVGVISEVDLLREAAGVGRLLTRDNASQAKDLKLGDFIIEPLISAVPNTDIRDIARLMLERHIAVMPILDDEKLVGIITRKDLLLGLVNEALDLMT</sequence>
<dbReference type="InterPro" id="IPR051257">
    <property type="entry name" value="Diverse_CBS-Domain"/>
</dbReference>
<feature type="domain" description="CBS" evidence="3">
    <location>
        <begin position="103"/>
        <end position="160"/>
    </location>
</feature>
<feature type="domain" description="CBS" evidence="3">
    <location>
        <begin position="177"/>
        <end position="233"/>
    </location>
</feature>
<reference evidence="5" key="1">
    <citation type="submission" date="2016-10" db="EMBL/GenBank/DDBJ databases">
        <authorList>
            <person name="Varghese N."/>
            <person name="Submissions S."/>
        </authorList>
    </citation>
    <scope>NUCLEOTIDE SEQUENCE [LARGE SCALE GENOMIC DNA]</scope>
    <source>
        <strain evidence="5">DSM 7165</strain>
    </source>
</reference>
<dbReference type="Gene3D" id="3.10.580.10">
    <property type="entry name" value="CBS-domain"/>
    <property type="match status" value="1"/>
</dbReference>
<evidence type="ECO:0000256" key="1">
    <source>
        <dbReference type="ARBA" id="ARBA00023122"/>
    </source>
</evidence>
<dbReference type="PANTHER" id="PTHR43080:SF2">
    <property type="entry name" value="CBS DOMAIN-CONTAINING PROTEIN"/>
    <property type="match status" value="1"/>
</dbReference>
<dbReference type="AlphaFoldDB" id="A0A1H6QSN6"/>
<evidence type="ECO:0000313" key="4">
    <source>
        <dbReference type="EMBL" id="SEI42012.1"/>
    </source>
</evidence>
<dbReference type="PROSITE" id="PS51371">
    <property type="entry name" value="CBS"/>
    <property type="match status" value="2"/>
</dbReference>
<keyword evidence="5" id="KW-1185">Reference proteome</keyword>
<dbReference type="SUPFAM" id="SSF54631">
    <property type="entry name" value="CBS-domain pair"/>
    <property type="match status" value="1"/>
</dbReference>
<dbReference type="EMBL" id="FNYH01000001">
    <property type="protein sequence ID" value="SEI42012.1"/>
    <property type="molecule type" value="Genomic_DNA"/>
</dbReference>
<dbReference type="STRING" id="64971.SAMN05421831_101427"/>
<protein>
    <submittedName>
        <fullName evidence="4">CBS domain-containing protein</fullName>
    </submittedName>
</protein>
<dbReference type="Proteomes" id="UP000242999">
    <property type="component" value="Unassembled WGS sequence"/>
</dbReference>
<gene>
    <name evidence="4" type="ORF">SAMN05421831_101427</name>
</gene>
<dbReference type="OrthoDB" id="5801368at2"/>
<organism evidence="4 5">
    <name type="scientific">Allopseudospirillum japonicum</name>
    <dbReference type="NCBI Taxonomy" id="64971"/>
    <lineage>
        <taxon>Bacteria</taxon>
        <taxon>Pseudomonadati</taxon>
        <taxon>Pseudomonadota</taxon>
        <taxon>Gammaproteobacteria</taxon>
        <taxon>Oceanospirillales</taxon>
        <taxon>Oceanospirillaceae</taxon>
        <taxon>Allopseudospirillum</taxon>
    </lineage>
</organism>
<dbReference type="InterPro" id="IPR046342">
    <property type="entry name" value="CBS_dom_sf"/>
</dbReference>
<accession>A0A1H6QSN6</accession>
<keyword evidence="1 2" id="KW-0129">CBS domain</keyword>
<proteinExistence type="predicted"/>
<evidence type="ECO:0000256" key="2">
    <source>
        <dbReference type="PROSITE-ProRule" id="PRU00703"/>
    </source>
</evidence>
<dbReference type="RefSeq" id="WP_093308291.1">
    <property type="nucleotide sequence ID" value="NZ_FNYH01000001.1"/>
</dbReference>
<evidence type="ECO:0000313" key="5">
    <source>
        <dbReference type="Proteomes" id="UP000242999"/>
    </source>
</evidence>
<dbReference type="SMART" id="SM00116">
    <property type="entry name" value="CBS"/>
    <property type="match status" value="2"/>
</dbReference>
<name>A0A1H6QSN6_9GAMM</name>